<dbReference type="FunFam" id="3.20.20.70:FF:000154">
    <property type="entry name" value="Probable nitronate monooxygenase"/>
    <property type="match status" value="1"/>
</dbReference>
<dbReference type="RefSeq" id="WP_107532351.1">
    <property type="nucleotide sequence ID" value="NZ_PZEV01000015.1"/>
</dbReference>
<reference evidence="13 14" key="1">
    <citation type="journal article" date="2016" name="Front. Microbiol.">
        <title>Comprehensive Phylogenetic Analysis of Bovine Non-aureus Staphylococci Species Based on Whole-Genome Sequencing.</title>
        <authorList>
            <person name="Naushad S."/>
            <person name="Barkema H.W."/>
            <person name="Luby C."/>
            <person name="Condas L.A."/>
            <person name="Nobrega D.B."/>
            <person name="Carson D.A."/>
            <person name="De Buck J."/>
        </authorList>
    </citation>
    <scope>NUCLEOTIDE SEQUENCE [LARGE SCALE GENOMIC DNA]</scope>
    <source>
        <strain evidence="13 14">SNUC 2993</strain>
    </source>
</reference>
<evidence type="ECO:0000256" key="4">
    <source>
        <dbReference type="ARBA" id="ARBA00013457"/>
    </source>
</evidence>
<dbReference type="EMBL" id="PZEV01000015">
    <property type="protein sequence ID" value="PTI51245.1"/>
    <property type="molecule type" value="Genomic_DNA"/>
</dbReference>
<evidence type="ECO:0000256" key="9">
    <source>
        <dbReference type="ARBA" id="ARBA00023002"/>
    </source>
</evidence>
<keyword evidence="10 13" id="KW-0503">Monooxygenase</keyword>
<dbReference type="GO" id="GO:0000166">
    <property type="term" value="F:nucleotide binding"/>
    <property type="evidence" value="ECO:0007669"/>
    <property type="project" value="UniProtKB-KW"/>
</dbReference>
<proteinExistence type="inferred from homology"/>
<accession>A0A2T4Q0T7</accession>
<keyword evidence="9" id="KW-0560">Oxidoreductase</keyword>
<dbReference type="CDD" id="cd04730">
    <property type="entry name" value="NPD_like"/>
    <property type="match status" value="1"/>
</dbReference>
<evidence type="ECO:0000313" key="14">
    <source>
        <dbReference type="Proteomes" id="UP000240717"/>
    </source>
</evidence>
<dbReference type="PANTHER" id="PTHR42747">
    <property type="entry name" value="NITRONATE MONOOXYGENASE-RELATED"/>
    <property type="match status" value="1"/>
</dbReference>
<keyword evidence="7" id="KW-0288">FMN</keyword>
<comment type="function">
    <text evidence="2">Nitronate monooxygenase that uses molecular oxygen to catalyze the oxidative denitrification of alkyl nitronates. Acts on propionate 3-nitronate (P3N), the presumed physiological substrate. Probably functions in the detoxification of P3N, a metabolic poison produced by plants and fungi as a defense mechanism.</text>
</comment>
<evidence type="ECO:0000256" key="8">
    <source>
        <dbReference type="ARBA" id="ARBA00022741"/>
    </source>
</evidence>
<dbReference type="InterPro" id="IPR004136">
    <property type="entry name" value="NMO"/>
</dbReference>
<comment type="cofactor">
    <cofactor evidence="1">
        <name>FMN</name>
        <dbReference type="ChEBI" id="CHEBI:58210"/>
    </cofactor>
</comment>
<protein>
    <recommendedName>
        <fullName evidence="4">Probable nitronate monooxygenase</fullName>
    </recommendedName>
    <alternativeName>
        <fullName evidence="11">Propionate 3-nitronate monooxygenase</fullName>
    </alternativeName>
</protein>
<gene>
    <name evidence="13" type="ORF">BU085_05800</name>
</gene>
<sequence length="356" mass="38771">MWNDNKLTRLLGIQYPIIQAGMAGSTTASLVATVSEKGGLGTIGAGYFSIDQLESEIKAVKEKTTQPFGVNLFVSHQNATANPQQVEHMNAWLKPYRRAFHLEEPVINIDETQKFKEAINMIIKYNVPICSFTFGIPDALTIEKLKEHQVILIGTATTVEEAIENEKAGIDIVVAQGSEAGGHRGSFLQISHNVEPMVGTMSLVPQVVDHVSIPVVAAGGIMDERGLLASLMLGAQGVQMGTAFLTSHESGANELLKDTILKSKETDTVVTNVFSGKNARGINNQFVKEMSEYQGVIPDYPIQNQLTTQIRKAAVQQGDSELTHIWSGQSPRLAEKQNAANLIERMVSRISDMSNL</sequence>
<evidence type="ECO:0000256" key="10">
    <source>
        <dbReference type="ARBA" id="ARBA00023033"/>
    </source>
</evidence>
<evidence type="ECO:0000256" key="2">
    <source>
        <dbReference type="ARBA" id="ARBA00003535"/>
    </source>
</evidence>
<keyword evidence="5" id="KW-0216">Detoxification</keyword>
<evidence type="ECO:0000256" key="11">
    <source>
        <dbReference type="ARBA" id="ARBA00031155"/>
    </source>
</evidence>
<dbReference type="Gene3D" id="3.20.20.70">
    <property type="entry name" value="Aldolase class I"/>
    <property type="match status" value="1"/>
</dbReference>
<dbReference type="SUPFAM" id="SSF51412">
    <property type="entry name" value="Inosine monophosphate dehydrogenase (IMPDH)"/>
    <property type="match status" value="1"/>
</dbReference>
<comment type="caution">
    <text evidence="13">The sequence shown here is derived from an EMBL/GenBank/DDBJ whole genome shotgun (WGS) entry which is preliminary data.</text>
</comment>
<evidence type="ECO:0000256" key="1">
    <source>
        <dbReference type="ARBA" id="ARBA00001917"/>
    </source>
</evidence>
<dbReference type="PANTHER" id="PTHR42747:SF3">
    <property type="entry name" value="NITRONATE MONOOXYGENASE-RELATED"/>
    <property type="match status" value="1"/>
</dbReference>
<name>A0A2T4Q0T7_STAWA</name>
<dbReference type="Proteomes" id="UP000240717">
    <property type="component" value="Unassembled WGS sequence"/>
</dbReference>
<evidence type="ECO:0000313" key="13">
    <source>
        <dbReference type="EMBL" id="PTI51245.1"/>
    </source>
</evidence>
<keyword evidence="8" id="KW-0547">Nucleotide-binding</keyword>
<dbReference type="GO" id="GO:0009636">
    <property type="term" value="P:response to toxic substance"/>
    <property type="evidence" value="ECO:0007669"/>
    <property type="project" value="UniProtKB-KW"/>
</dbReference>
<dbReference type="STRING" id="1194526.A284_09140"/>
<evidence type="ECO:0000256" key="12">
    <source>
        <dbReference type="ARBA" id="ARBA00049401"/>
    </source>
</evidence>
<evidence type="ECO:0000256" key="7">
    <source>
        <dbReference type="ARBA" id="ARBA00022643"/>
    </source>
</evidence>
<evidence type="ECO:0000256" key="6">
    <source>
        <dbReference type="ARBA" id="ARBA00022630"/>
    </source>
</evidence>
<organism evidence="13 14">
    <name type="scientific">Staphylococcus warneri</name>
    <dbReference type="NCBI Taxonomy" id="1292"/>
    <lineage>
        <taxon>Bacteria</taxon>
        <taxon>Bacillati</taxon>
        <taxon>Bacillota</taxon>
        <taxon>Bacilli</taxon>
        <taxon>Bacillales</taxon>
        <taxon>Staphylococcaceae</taxon>
        <taxon>Staphylococcus</taxon>
    </lineage>
</organism>
<dbReference type="InterPro" id="IPR013785">
    <property type="entry name" value="Aldolase_TIM"/>
</dbReference>
<keyword evidence="6" id="KW-0285">Flavoprotein</keyword>
<dbReference type="AlphaFoldDB" id="A0A2T4Q0T7"/>
<dbReference type="Pfam" id="PF03060">
    <property type="entry name" value="NMO"/>
    <property type="match status" value="1"/>
</dbReference>
<dbReference type="GO" id="GO:0018580">
    <property type="term" value="F:nitronate monooxygenase activity"/>
    <property type="evidence" value="ECO:0007669"/>
    <property type="project" value="InterPro"/>
</dbReference>
<comment type="similarity">
    <text evidence="3">Belongs to the nitronate monooxygenase family. NMO class I subfamily.</text>
</comment>
<comment type="catalytic activity">
    <reaction evidence="12">
        <text>3 propionate 3-nitronate + 3 O2 + H2O = 3 3-oxopropanoate + 2 nitrate + nitrite + H2O2 + 3 H(+)</text>
        <dbReference type="Rhea" id="RHEA:57332"/>
        <dbReference type="ChEBI" id="CHEBI:15377"/>
        <dbReference type="ChEBI" id="CHEBI:15378"/>
        <dbReference type="ChEBI" id="CHEBI:15379"/>
        <dbReference type="ChEBI" id="CHEBI:16240"/>
        <dbReference type="ChEBI" id="CHEBI:16301"/>
        <dbReference type="ChEBI" id="CHEBI:17632"/>
        <dbReference type="ChEBI" id="CHEBI:33190"/>
        <dbReference type="ChEBI" id="CHEBI:136067"/>
    </reaction>
</comment>
<evidence type="ECO:0000256" key="3">
    <source>
        <dbReference type="ARBA" id="ARBA00009881"/>
    </source>
</evidence>
<evidence type="ECO:0000256" key="5">
    <source>
        <dbReference type="ARBA" id="ARBA00022575"/>
    </source>
</evidence>